<keyword evidence="1" id="KW-0472">Membrane</keyword>
<keyword evidence="1" id="KW-0812">Transmembrane</keyword>
<organism evidence="2 3">
    <name type="scientific">Neoaquamicrobium sediminum</name>
    <dbReference type="NCBI Taxonomy" id="1849104"/>
    <lineage>
        <taxon>Bacteria</taxon>
        <taxon>Pseudomonadati</taxon>
        <taxon>Pseudomonadota</taxon>
        <taxon>Alphaproteobacteria</taxon>
        <taxon>Hyphomicrobiales</taxon>
        <taxon>Phyllobacteriaceae</taxon>
        <taxon>Neoaquamicrobium</taxon>
    </lineage>
</organism>
<dbReference type="RefSeq" id="WP_368803966.1">
    <property type="nucleotide sequence ID" value="NZ_JAZHFV010000006.1"/>
</dbReference>
<evidence type="ECO:0000256" key="1">
    <source>
        <dbReference type="SAM" id="Phobius"/>
    </source>
</evidence>
<evidence type="ECO:0000313" key="3">
    <source>
        <dbReference type="Proteomes" id="UP001559025"/>
    </source>
</evidence>
<keyword evidence="3" id="KW-1185">Reference proteome</keyword>
<feature type="transmembrane region" description="Helical" evidence="1">
    <location>
        <begin position="208"/>
        <end position="226"/>
    </location>
</feature>
<comment type="caution">
    <text evidence="2">The sequence shown here is derived from an EMBL/GenBank/DDBJ whole genome shotgun (WGS) entry which is preliminary data.</text>
</comment>
<feature type="transmembrane region" description="Helical" evidence="1">
    <location>
        <begin position="58"/>
        <end position="77"/>
    </location>
</feature>
<evidence type="ECO:0008006" key="4">
    <source>
        <dbReference type="Google" id="ProtNLM"/>
    </source>
</evidence>
<sequence>MSWALTLIFTGIVAWFLATGFASPRRVYEFPFLAGMMAFAFLLPQIPPVISDMTLPEGAYTAAMGVAVLCMAMIRVGWRENAAPLPFFAQSFSEARLLKVAVVMSLVGALFYFQLSRMPSELTVGVQMSGISVVYLFFGRLLIYGLAIAALCFARRPSWLAGAVIAFDLVFCLDRILVTGKRAETLEIVLILALAYWFHRGWTPPRLAAIAGVVGITLVMGSLADYRHINRESGGFDARQIMEIDVVDNFRENLANGGLEFRNAVQRIGQIDRSGEFDYGAVHWNRLVFNFVPAQILGASTKKALMIPTPEPSRDYLPPTGTTETGFVDAFLSFWYFGAVKFLILSYLMSRIWASAMSGSTTGQIVYMLSIVPAMHSISHVTDWVLQVWVHMIFFLAPALMLASLHQVRSRHRLVPATVA</sequence>
<name>A0ABV3WWD4_9HYPH</name>
<evidence type="ECO:0000313" key="2">
    <source>
        <dbReference type="EMBL" id="MEX4008980.1"/>
    </source>
</evidence>
<dbReference type="Proteomes" id="UP001559025">
    <property type="component" value="Unassembled WGS sequence"/>
</dbReference>
<accession>A0ABV3WWD4</accession>
<reference evidence="2 3" key="1">
    <citation type="submission" date="2024-01" db="EMBL/GenBank/DDBJ databases">
        <title>New evidence supports the origin of RcGTA from prophage.</title>
        <authorList>
            <person name="Xu Y."/>
            <person name="Liu B."/>
            <person name="Chen F."/>
        </authorList>
    </citation>
    <scope>NUCLEOTIDE SEQUENCE [LARGE SCALE GENOMIC DNA]</scope>
    <source>
        <strain evidence="2 3">CBW1107-2</strain>
    </source>
</reference>
<keyword evidence="1" id="KW-1133">Transmembrane helix</keyword>
<feature type="transmembrane region" description="Helical" evidence="1">
    <location>
        <begin position="133"/>
        <end position="153"/>
    </location>
</feature>
<feature type="transmembrane region" description="Helical" evidence="1">
    <location>
        <begin position="32"/>
        <end position="51"/>
    </location>
</feature>
<dbReference type="EMBL" id="JAZHFV010000006">
    <property type="protein sequence ID" value="MEX4008980.1"/>
    <property type="molecule type" value="Genomic_DNA"/>
</dbReference>
<feature type="transmembrane region" description="Helical" evidence="1">
    <location>
        <begin position="97"/>
        <end position="113"/>
    </location>
</feature>
<proteinExistence type="predicted"/>
<protein>
    <recommendedName>
        <fullName evidence="4">Oligosaccharide repeat unit polymerase</fullName>
    </recommendedName>
</protein>
<feature type="transmembrane region" description="Helical" evidence="1">
    <location>
        <begin position="384"/>
        <end position="405"/>
    </location>
</feature>
<gene>
    <name evidence="2" type="ORF">V1479_16845</name>
</gene>
<feature type="transmembrane region" description="Helical" evidence="1">
    <location>
        <begin position="159"/>
        <end position="178"/>
    </location>
</feature>